<dbReference type="EMBL" id="KR002686">
    <property type="protein sequence ID" value="ALE18216.1"/>
    <property type="molecule type" value="Genomic_RNA"/>
</dbReference>
<keyword evidence="5" id="KW-1133">Transmembrane helix</keyword>
<feature type="domain" description="RdRp catalytic" evidence="6">
    <location>
        <begin position="265"/>
        <end position="377"/>
    </location>
</feature>
<proteinExistence type="predicted"/>
<dbReference type="CDD" id="cd23253">
    <property type="entry name" value="Closteroviridae_RdRp"/>
    <property type="match status" value="1"/>
</dbReference>
<accession>A0A0M3TBA9</accession>
<keyword evidence="5" id="KW-0472">Membrane</keyword>
<evidence type="ECO:0000313" key="8">
    <source>
        <dbReference type="Proteomes" id="UP000234780"/>
    </source>
</evidence>
<dbReference type="SUPFAM" id="SSF56672">
    <property type="entry name" value="DNA/RNA polymerases"/>
    <property type="match status" value="1"/>
</dbReference>
<dbReference type="InterPro" id="IPR043502">
    <property type="entry name" value="DNA/RNA_pol_sf"/>
</dbReference>
<feature type="transmembrane region" description="Helical" evidence="5">
    <location>
        <begin position="474"/>
        <end position="493"/>
    </location>
</feature>
<dbReference type="OrthoDB" id="2873at10239"/>
<dbReference type="GO" id="GO:0003968">
    <property type="term" value="F:RNA-directed RNA polymerase activity"/>
    <property type="evidence" value="ECO:0007669"/>
    <property type="project" value="UniProtKB-KW"/>
</dbReference>
<evidence type="ECO:0000256" key="4">
    <source>
        <dbReference type="ARBA" id="ARBA00022953"/>
    </source>
</evidence>
<evidence type="ECO:0000256" key="3">
    <source>
        <dbReference type="ARBA" id="ARBA00022695"/>
    </source>
</evidence>
<keyword evidence="1" id="KW-0696">RNA-directed RNA polymerase</keyword>
<keyword evidence="3" id="KW-0548">Nucleotidyltransferase</keyword>
<keyword evidence="5" id="KW-0812">Transmembrane</keyword>
<dbReference type="GO" id="GO:0006351">
    <property type="term" value="P:DNA-templated transcription"/>
    <property type="evidence" value="ECO:0007669"/>
    <property type="project" value="InterPro"/>
</dbReference>
<dbReference type="RefSeq" id="YP_009507961.1">
    <property type="nucleotide sequence ID" value="NC_038788.1"/>
</dbReference>
<keyword evidence="2" id="KW-0808">Transferase</keyword>
<evidence type="ECO:0000259" key="6">
    <source>
        <dbReference type="PROSITE" id="PS50507"/>
    </source>
</evidence>
<dbReference type="InterPro" id="IPR047308">
    <property type="entry name" value="Closteroviridae_RdRp"/>
</dbReference>
<organism evidence="7 8">
    <name type="scientific">Tetterwort vein chlorosis virus</name>
    <dbReference type="NCBI Taxonomy" id="1712389"/>
    <lineage>
        <taxon>Viruses</taxon>
        <taxon>Riboviria</taxon>
        <taxon>Orthornavirae</taxon>
        <taxon>Kitrinoviricota</taxon>
        <taxon>Alsuviricetes</taxon>
        <taxon>Martellivirales</taxon>
        <taxon>Closteroviridae</taxon>
        <taxon>Crinivirus</taxon>
        <taxon>Crinivirus chelidonii</taxon>
    </lineage>
</organism>
<keyword evidence="4" id="KW-0693">Viral RNA replication</keyword>
<dbReference type="PROSITE" id="PS50507">
    <property type="entry name" value="RDRP_SSRNA_POS"/>
    <property type="match status" value="1"/>
</dbReference>
<dbReference type="InterPro" id="IPR007094">
    <property type="entry name" value="RNA-dir_pol_PSvirus"/>
</dbReference>
<evidence type="ECO:0000313" key="7">
    <source>
        <dbReference type="EMBL" id="ALE18216.1"/>
    </source>
</evidence>
<protein>
    <submittedName>
        <fullName evidence="7">ORF1b</fullName>
    </submittedName>
</protein>
<reference evidence="7 8" key="1">
    <citation type="submission" date="2015-03" db="EMBL/GenBank/DDBJ databases">
        <title>Nucleotide sequence and genome organization of Tetterwort vein chlorosis virus, a new member of the genus Crinivirus.</title>
        <authorList>
            <person name="Zhao F."/>
            <person name="Yoo R.H."/>
            <person name="Lim S."/>
            <person name="Igori D."/>
            <person name="Lee S.H."/>
            <person name="Moon J.S."/>
        </authorList>
    </citation>
    <scope>NUCLEOTIDE SEQUENCE [LARGE SCALE GENOMIC DNA]</scope>
    <source>
        <strain evidence="7">Yesan</strain>
    </source>
</reference>
<dbReference type="InterPro" id="IPR001788">
    <property type="entry name" value="RNA-dep_RNA_pol_alsuvir"/>
</dbReference>
<dbReference type="Proteomes" id="UP000234780">
    <property type="component" value="Genome"/>
</dbReference>
<sequence>DTYTWVVDVQTHGQTFSRPSASHLQSINDFMSLVNTNLSAYDYIHRTLLFEYHDFDLPHLDDVDISLDKSKTYLPGDYIVSNLLGKGERARPNTWKQALISLSKRNFSAPRVNEKMDILATAERLCAGVFKAFNFSKLLENYDPVLPDIFKIDDWFGSRDGNKFGRIKRSMNHTLMVDQFQPMKFMIKGDMKPKMDTSSYATYDPPSNIIYYQHIINVYYSPLFLEIFDRITYCLSHKVILYSGMNLQDLASLISSQLKMPLDYYHTTEIDFRMFDKSQGVLFKTYEELIYKCFKFSEDLYENIKMTEYFTRFKGENGVSGDLGAQRRTGSPNTWLSNTLVTMGILLSQYDLDDIELILISGDDSLIFSKNPLPNVTAEINRDYGFEAKMMMNSVPYFCSKFILQDGGKLKVVPDAQRMFEKLSTPIRLRDFEEGTVLRERFTSYKDLMVEYDSDTTCLLVDSLMAKRHGIPPMSSYAALCFIHCMFANVVAFKRLFDDRFSLNI</sequence>
<evidence type="ECO:0000256" key="5">
    <source>
        <dbReference type="SAM" id="Phobius"/>
    </source>
</evidence>
<dbReference type="GO" id="GO:0003723">
    <property type="term" value="F:RNA binding"/>
    <property type="evidence" value="ECO:0007669"/>
    <property type="project" value="InterPro"/>
</dbReference>
<keyword evidence="8" id="KW-1185">Reference proteome</keyword>
<evidence type="ECO:0000256" key="2">
    <source>
        <dbReference type="ARBA" id="ARBA00022679"/>
    </source>
</evidence>
<dbReference type="Pfam" id="PF00978">
    <property type="entry name" value="RdRP_2"/>
    <property type="match status" value="1"/>
</dbReference>
<dbReference type="KEGG" id="vg:37619168"/>
<dbReference type="GO" id="GO:0039694">
    <property type="term" value="P:viral RNA genome replication"/>
    <property type="evidence" value="ECO:0007669"/>
    <property type="project" value="InterPro"/>
</dbReference>
<feature type="non-terminal residue" evidence="7">
    <location>
        <position position="1"/>
    </location>
</feature>
<name>A0A0M3TBA9_9CLOS</name>
<dbReference type="GeneID" id="37619168"/>
<evidence type="ECO:0000256" key="1">
    <source>
        <dbReference type="ARBA" id="ARBA00022484"/>
    </source>
</evidence>